<reference evidence="3 4" key="1">
    <citation type="submission" date="2019-06" db="EMBL/GenBank/DDBJ databases">
        <title>Whole genome shotgun sequence of Cellulomonas gelida NBRC 3748.</title>
        <authorList>
            <person name="Hosoyama A."/>
            <person name="Uohara A."/>
            <person name="Ohji S."/>
            <person name="Ichikawa N."/>
        </authorList>
    </citation>
    <scope>NUCLEOTIDE SEQUENCE [LARGE SCALE GENOMIC DNA]</scope>
    <source>
        <strain evidence="3 4">NBRC 3748</strain>
    </source>
</reference>
<feature type="region of interest" description="Disordered" evidence="1">
    <location>
        <begin position="176"/>
        <end position="195"/>
    </location>
</feature>
<evidence type="ECO:0000256" key="2">
    <source>
        <dbReference type="SAM" id="SignalP"/>
    </source>
</evidence>
<comment type="caution">
    <text evidence="3">The sequence shown here is derived from an EMBL/GenBank/DDBJ whole genome shotgun (WGS) entry which is preliminary data.</text>
</comment>
<keyword evidence="4" id="KW-1185">Reference proteome</keyword>
<dbReference type="AlphaFoldDB" id="A0A4Y3KQK1"/>
<evidence type="ECO:0000256" key="1">
    <source>
        <dbReference type="SAM" id="MobiDB-lite"/>
    </source>
</evidence>
<name>A0A4Y3KQK1_9CELL</name>
<evidence type="ECO:0000313" key="4">
    <source>
        <dbReference type="Proteomes" id="UP000320461"/>
    </source>
</evidence>
<evidence type="ECO:0000313" key="3">
    <source>
        <dbReference type="EMBL" id="GEA85664.1"/>
    </source>
</evidence>
<organism evidence="3 4">
    <name type="scientific">Cellulomonas gelida</name>
    <dbReference type="NCBI Taxonomy" id="1712"/>
    <lineage>
        <taxon>Bacteria</taxon>
        <taxon>Bacillati</taxon>
        <taxon>Actinomycetota</taxon>
        <taxon>Actinomycetes</taxon>
        <taxon>Micrococcales</taxon>
        <taxon>Cellulomonadaceae</taxon>
        <taxon>Cellulomonas</taxon>
    </lineage>
</organism>
<feature type="chain" id="PRO_5021489186" evidence="2">
    <location>
        <begin position="20"/>
        <end position="195"/>
    </location>
</feature>
<feature type="compositionally biased region" description="Low complexity" evidence="1">
    <location>
        <begin position="114"/>
        <end position="126"/>
    </location>
</feature>
<dbReference type="EMBL" id="BJLQ01000042">
    <property type="protein sequence ID" value="GEA85664.1"/>
    <property type="molecule type" value="Genomic_DNA"/>
</dbReference>
<proteinExistence type="predicted"/>
<feature type="signal peptide" evidence="2">
    <location>
        <begin position="1"/>
        <end position="19"/>
    </location>
</feature>
<keyword evidence="2" id="KW-0732">Signal</keyword>
<feature type="region of interest" description="Disordered" evidence="1">
    <location>
        <begin position="106"/>
        <end position="126"/>
    </location>
</feature>
<gene>
    <name evidence="3" type="ORF">CGE01nite_29150</name>
</gene>
<accession>A0A4Y3KQK1</accession>
<dbReference type="Proteomes" id="UP000320461">
    <property type="component" value="Unassembled WGS sequence"/>
</dbReference>
<protein>
    <submittedName>
        <fullName evidence="3">Uncharacterized protein</fullName>
    </submittedName>
</protein>
<sequence length="195" mass="19712">MSLTVAAACALAAVLTAAAAPTPYERDEPLALSLEAVPTGTTSTLLRVVRVPTPVRVTDVVVTTSGPDDLTWTVELCGRSTGECRPVTLELVGDVLPAGAHDLRVDVDRPAPGPGAAPDAHGPGAVADSDAPQLRAAGALAGLLALREESPPARDLRAVGALVGLAAATTLTGAVLLRPDPHPSVPTPERSPDRV</sequence>